<accession>A0ABT3B0A0</accession>
<gene>
    <name evidence="2" type="ORF">OGM63_15000</name>
</gene>
<dbReference type="Proteomes" id="UP001526143">
    <property type="component" value="Unassembled WGS sequence"/>
</dbReference>
<organism evidence="2 3">
    <name type="scientific">Plectonema radiosum NIES-515</name>
    <dbReference type="NCBI Taxonomy" id="2986073"/>
    <lineage>
        <taxon>Bacteria</taxon>
        <taxon>Bacillati</taxon>
        <taxon>Cyanobacteriota</taxon>
        <taxon>Cyanophyceae</taxon>
        <taxon>Oscillatoriophycideae</taxon>
        <taxon>Oscillatoriales</taxon>
        <taxon>Microcoleaceae</taxon>
        <taxon>Plectonema</taxon>
    </lineage>
</organism>
<name>A0ABT3B0A0_9CYAN</name>
<keyword evidence="3" id="KW-1185">Reference proteome</keyword>
<protein>
    <submittedName>
        <fullName evidence="2">Uncharacterized protein</fullName>
    </submittedName>
</protein>
<evidence type="ECO:0000256" key="1">
    <source>
        <dbReference type="SAM" id="MobiDB-lite"/>
    </source>
</evidence>
<proteinExistence type="predicted"/>
<dbReference type="RefSeq" id="WP_263746385.1">
    <property type="nucleotide sequence ID" value="NZ_JAOWRF010000217.1"/>
</dbReference>
<evidence type="ECO:0000313" key="3">
    <source>
        <dbReference type="Proteomes" id="UP001526143"/>
    </source>
</evidence>
<reference evidence="2 3" key="1">
    <citation type="submission" date="2022-10" db="EMBL/GenBank/DDBJ databases">
        <title>Identification of biosynthetic pathway for the production of the potent trypsin inhibitor radiosumin.</title>
        <authorList>
            <person name="Fewer D.P."/>
            <person name="Delbaje E."/>
            <person name="Ouyang X."/>
            <person name="Agostino P.D."/>
            <person name="Wahlsten M."/>
            <person name="Jokela J."/>
            <person name="Permi P."/>
            <person name="Haapaniemi E."/>
            <person name="Koistinen H."/>
        </authorList>
    </citation>
    <scope>NUCLEOTIDE SEQUENCE [LARGE SCALE GENOMIC DNA]</scope>
    <source>
        <strain evidence="2 3">NIES-515</strain>
    </source>
</reference>
<sequence>MANNEKNFNLKPPNNGKPTKTENGGIRSPRKTPPDTRGGGDKNNNDKK</sequence>
<feature type="region of interest" description="Disordered" evidence="1">
    <location>
        <begin position="1"/>
        <end position="48"/>
    </location>
</feature>
<comment type="caution">
    <text evidence="2">The sequence shown here is derived from an EMBL/GenBank/DDBJ whole genome shotgun (WGS) entry which is preliminary data.</text>
</comment>
<dbReference type="EMBL" id="JAOWRF010000217">
    <property type="protein sequence ID" value="MCV3214808.1"/>
    <property type="molecule type" value="Genomic_DNA"/>
</dbReference>
<evidence type="ECO:0000313" key="2">
    <source>
        <dbReference type="EMBL" id="MCV3214808.1"/>
    </source>
</evidence>
<feature type="compositionally biased region" description="Basic and acidic residues" evidence="1">
    <location>
        <begin position="32"/>
        <end position="48"/>
    </location>
</feature>